<proteinExistence type="predicted"/>
<dbReference type="RefSeq" id="WP_048102984.1">
    <property type="nucleotide sequence ID" value="NZ_CP009526.1"/>
</dbReference>
<dbReference type="KEGG" id="mbw:MSBRW_1568"/>
<gene>
    <name evidence="1" type="ORF">MSBRW_1568</name>
</gene>
<dbReference type="GeneID" id="24823048"/>
<accession>A0A0E3LL83</accession>
<evidence type="ECO:0000313" key="1">
    <source>
        <dbReference type="EMBL" id="AKB50821.1"/>
    </source>
</evidence>
<organism evidence="1 2">
    <name type="scientific">Methanosarcina barkeri str. Wiesmoor</name>
    <dbReference type="NCBI Taxonomy" id="1434109"/>
    <lineage>
        <taxon>Archaea</taxon>
        <taxon>Methanobacteriati</taxon>
        <taxon>Methanobacteriota</taxon>
        <taxon>Stenosarchaea group</taxon>
        <taxon>Methanomicrobia</taxon>
        <taxon>Methanosarcinales</taxon>
        <taxon>Methanosarcinaceae</taxon>
        <taxon>Methanosarcina</taxon>
    </lineage>
</organism>
<sequence length="104" mass="12114">MPRHSKSKVWPQTSKLKIYTRPEDIVIYTETDERGHVQTNKKGWEKFKATVILGTFQDNETFIEVPENTLIWTCNITSRGRLSQLVHEGEIYSNEKVTVLVHVI</sequence>
<protein>
    <submittedName>
        <fullName evidence="1">Uncharacterized protein</fullName>
    </submittedName>
</protein>
<dbReference type="EMBL" id="CP009526">
    <property type="protein sequence ID" value="AKB50821.1"/>
    <property type="molecule type" value="Genomic_DNA"/>
</dbReference>
<dbReference type="Proteomes" id="UP000033038">
    <property type="component" value="Chromosome"/>
</dbReference>
<reference evidence="1 2" key="1">
    <citation type="submission" date="2014-07" db="EMBL/GenBank/DDBJ databases">
        <title>Methanogenic archaea and the global carbon cycle.</title>
        <authorList>
            <person name="Henriksen J.R."/>
            <person name="Luke J."/>
            <person name="Reinhart S."/>
            <person name="Benedict M.N."/>
            <person name="Youngblut N.D."/>
            <person name="Metcalf M.E."/>
            <person name="Whitaker R.J."/>
            <person name="Metcalf W.W."/>
        </authorList>
    </citation>
    <scope>NUCLEOTIDE SEQUENCE [LARGE SCALE GENOMIC DNA]</scope>
    <source>
        <strain evidence="1 2">Wiesmoor</strain>
    </source>
</reference>
<evidence type="ECO:0000313" key="2">
    <source>
        <dbReference type="Proteomes" id="UP000033038"/>
    </source>
</evidence>
<name>A0A0E3LL83_METBA</name>
<dbReference type="HOGENOM" id="CLU_2243827_0_0_2"/>
<dbReference type="PATRIC" id="fig|1434109.4.peg.1969"/>
<dbReference type="AlphaFoldDB" id="A0A0E3LL83"/>